<protein>
    <submittedName>
        <fullName evidence="1">Uncharacterized protein</fullName>
    </submittedName>
</protein>
<sequence>MFCLGYIGEVLLFVDILKSSILSHEKKLSGRQKIAQNLRLFGRAQQIAIGEGLEDLGKVRQDSPVVETNRHFTTNNSQVWDCIKESHWLLGHPAAEVNGLDYRDYTKGAKKTY</sequence>
<dbReference type="AlphaFoldDB" id="A0A1G7C7M7"/>
<keyword evidence="2" id="KW-1185">Reference proteome</keyword>
<dbReference type="EMBL" id="FNAO01000004">
    <property type="protein sequence ID" value="SDE35213.1"/>
    <property type="molecule type" value="Genomic_DNA"/>
</dbReference>
<evidence type="ECO:0000313" key="2">
    <source>
        <dbReference type="Proteomes" id="UP000199109"/>
    </source>
</evidence>
<gene>
    <name evidence="1" type="ORF">SAMN05421636_104446</name>
</gene>
<accession>A0A1G7C7M7</accession>
<dbReference type="OrthoDB" id="240727at2"/>
<proteinExistence type="predicted"/>
<organism evidence="1 2">
    <name type="scientific">Pricia antarctica</name>
    <dbReference type="NCBI Taxonomy" id="641691"/>
    <lineage>
        <taxon>Bacteria</taxon>
        <taxon>Pseudomonadati</taxon>
        <taxon>Bacteroidota</taxon>
        <taxon>Flavobacteriia</taxon>
        <taxon>Flavobacteriales</taxon>
        <taxon>Flavobacteriaceae</taxon>
        <taxon>Pricia</taxon>
    </lineage>
</organism>
<name>A0A1G7C7M7_9FLAO</name>
<dbReference type="Proteomes" id="UP000199109">
    <property type="component" value="Unassembled WGS sequence"/>
</dbReference>
<reference evidence="1 2" key="1">
    <citation type="submission" date="2016-10" db="EMBL/GenBank/DDBJ databases">
        <authorList>
            <person name="de Groot N.N."/>
        </authorList>
    </citation>
    <scope>NUCLEOTIDE SEQUENCE [LARGE SCALE GENOMIC DNA]</scope>
    <source>
        <strain evidence="1 2">DSM 23421</strain>
    </source>
</reference>
<dbReference type="STRING" id="641691.SAMN05421636_104446"/>
<evidence type="ECO:0000313" key="1">
    <source>
        <dbReference type="EMBL" id="SDE35213.1"/>
    </source>
</evidence>